<dbReference type="InterPro" id="IPR000748">
    <property type="entry name" value="PsdUridine_synth_RsuA/RluB/E/F"/>
</dbReference>
<dbReference type="InterPro" id="IPR020103">
    <property type="entry name" value="PsdUridine_synth_cat_dom_sf"/>
</dbReference>
<comment type="caution">
    <text evidence="2">The sequence shown here is derived from an EMBL/GenBank/DDBJ whole genome shotgun (WGS) entry which is preliminary data.</text>
</comment>
<dbReference type="GO" id="GO:0006396">
    <property type="term" value="P:RNA processing"/>
    <property type="evidence" value="ECO:0007669"/>
    <property type="project" value="UniProtKB-ARBA"/>
</dbReference>
<evidence type="ECO:0000313" key="3">
    <source>
        <dbReference type="Proteomes" id="UP000073923"/>
    </source>
</evidence>
<accession>A0A147ILD4</accession>
<dbReference type="InterPro" id="IPR006145">
    <property type="entry name" value="PsdUridine_synth_RsuA/RluA"/>
</dbReference>
<dbReference type="GO" id="GO:0001522">
    <property type="term" value="P:pseudouridine synthesis"/>
    <property type="evidence" value="ECO:0007669"/>
    <property type="project" value="InterPro"/>
</dbReference>
<dbReference type="GO" id="GO:0009982">
    <property type="term" value="F:pseudouridine synthase activity"/>
    <property type="evidence" value="ECO:0007669"/>
    <property type="project" value="InterPro"/>
</dbReference>
<dbReference type="RefSeq" id="WP_058746494.1">
    <property type="nucleotide sequence ID" value="NZ_LDTF01000096.1"/>
</dbReference>
<dbReference type="EMBL" id="LDTF01000096">
    <property type="protein sequence ID" value="KTT96053.1"/>
    <property type="molecule type" value="Genomic_DNA"/>
</dbReference>
<dbReference type="OrthoDB" id="9807213at2"/>
<dbReference type="AlphaFoldDB" id="A0A147ILD4"/>
<dbReference type="NCBIfam" id="TIGR00093">
    <property type="entry name" value="pseudouridine synthase"/>
    <property type="match status" value="1"/>
</dbReference>
<sequence length="193" mass="21666">MPRLLLFNKPYGVLSQFTDKGSPTVRSTLSEFVTVKGVYPAGRLDRDSEGLLLLCDDGRLQARIADPRFKMPKTYLVQVEGDPQEAELSRLRQGVRLKDGMTLPADVERIDAPDLWLRDPPIRQRKLIPDNWLRITIREGRNRQVRRMTAAVGLPTLRLVRWSIGDWSVAGIAPGQFVEAPGLGRMGGGAHDR</sequence>
<dbReference type="SUPFAM" id="SSF55120">
    <property type="entry name" value="Pseudouridine synthase"/>
    <property type="match status" value="1"/>
</dbReference>
<gene>
    <name evidence="2" type="ORF">NS355_15445</name>
</gene>
<organism evidence="2 3">
    <name type="scientific">Sphingomonas yabuuchiae</name>
    <dbReference type="NCBI Taxonomy" id="172044"/>
    <lineage>
        <taxon>Bacteria</taxon>
        <taxon>Pseudomonadati</taxon>
        <taxon>Pseudomonadota</taxon>
        <taxon>Alphaproteobacteria</taxon>
        <taxon>Sphingomonadales</taxon>
        <taxon>Sphingomonadaceae</taxon>
        <taxon>Sphingomonas</taxon>
    </lineage>
</organism>
<evidence type="ECO:0000259" key="1">
    <source>
        <dbReference type="Pfam" id="PF00849"/>
    </source>
</evidence>
<dbReference type="PANTHER" id="PTHR47683:SF2">
    <property type="entry name" value="RNA-BINDING S4 DOMAIN-CONTAINING PROTEIN"/>
    <property type="match status" value="1"/>
</dbReference>
<dbReference type="PANTHER" id="PTHR47683">
    <property type="entry name" value="PSEUDOURIDINE SYNTHASE FAMILY PROTEIN-RELATED"/>
    <property type="match status" value="1"/>
</dbReference>
<dbReference type="GO" id="GO:0140098">
    <property type="term" value="F:catalytic activity, acting on RNA"/>
    <property type="evidence" value="ECO:0007669"/>
    <property type="project" value="UniProtKB-ARBA"/>
</dbReference>
<dbReference type="GO" id="GO:0003723">
    <property type="term" value="F:RNA binding"/>
    <property type="evidence" value="ECO:0007669"/>
    <property type="project" value="InterPro"/>
</dbReference>
<dbReference type="Gene3D" id="3.30.2350.10">
    <property type="entry name" value="Pseudouridine synthase"/>
    <property type="match status" value="1"/>
</dbReference>
<feature type="domain" description="Pseudouridine synthase RsuA/RluA-like" evidence="1">
    <location>
        <begin position="4"/>
        <end position="151"/>
    </location>
</feature>
<dbReference type="Proteomes" id="UP000073923">
    <property type="component" value="Unassembled WGS sequence"/>
</dbReference>
<reference evidence="2 3" key="1">
    <citation type="journal article" date="2016" name="Front. Microbiol.">
        <title>Genomic Resource of Rice Seed Associated Bacteria.</title>
        <authorList>
            <person name="Midha S."/>
            <person name="Bansal K."/>
            <person name="Sharma S."/>
            <person name="Kumar N."/>
            <person name="Patil P.P."/>
            <person name="Chaudhry V."/>
            <person name="Patil P.B."/>
        </authorList>
    </citation>
    <scope>NUCLEOTIDE SEQUENCE [LARGE SCALE GENOMIC DNA]</scope>
    <source>
        <strain evidence="2 3">NS355</strain>
    </source>
</reference>
<proteinExistence type="predicted"/>
<name>A0A147ILD4_9SPHN</name>
<dbReference type="InterPro" id="IPR050343">
    <property type="entry name" value="RsuA_PseudoU_synthase"/>
</dbReference>
<dbReference type="Pfam" id="PF00849">
    <property type="entry name" value="PseudoU_synth_2"/>
    <property type="match status" value="1"/>
</dbReference>
<evidence type="ECO:0000313" key="2">
    <source>
        <dbReference type="EMBL" id="KTT96053.1"/>
    </source>
</evidence>
<dbReference type="PATRIC" id="fig|172044.3.peg.3640"/>
<protein>
    <submittedName>
        <fullName evidence="2">Pseudouridine synthase</fullName>
    </submittedName>
</protein>